<reference evidence="2 4" key="2">
    <citation type="submission" date="2023-07" db="EMBL/GenBank/DDBJ databases">
        <title>Sequencing the genomes of 1000 actinobacteria strains.</title>
        <authorList>
            <person name="Klenk H.-P."/>
        </authorList>
    </citation>
    <scope>NUCLEOTIDE SEQUENCE [LARGE SCALE GENOMIC DNA]</scope>
    <source>
        <strain evidence="2 4">DSM 44724</strain>
    </source>
</reference>
<dbReference type="Proteomes" id="UP001183604">
    <property type="component" value="Unassembled WGS sequence"/>
</dbReference>
<reference evidence="1" key="1">
    <citation type="submission" date="2022-12" db="EMBL/GenBank/DDBJ databases">
        <title>Gycomyces niveus sp.nov., a novel actinomycete isolated from soil in Shouguang.</title>
        <authorList>
            <person name="Yang X."/>
        </authorList>
    </citation>
    <scope>NUCLEOTIDE SEQUENCE</scope>
    <source>
        <strain evidence="1">DSM 44724</strain>
    </source>
</reference>
<dbReference type="AlphaFoldDB" id="A0A9X3PY89"/>
<dbReference type="EMBL" id="JAPZVQ010000026">
    <property type="protein sequence ID" value="MDA1388283.1"/>
    <property type="molecule type" value="Genomic_DNA"/>
</dbReference>
<protein>
    <submittedName>
        <fullName evidence="1">Uncharacterized protein</fullName>
    </submittedName>
</protein>
<dbReference type="Proteomes" id="UP001145799">
    <property type="component" value="Unassembled WGS sequence"/>
</dbReference>
<name>A0A9X3PY89_9ACTN</name>
<organism evidence="1 3">
    <name type="scientific">Glycomyces lechevalierae</name>
    <dbReference type="NCBI Taxonomy" id="256034"/>
    <lineage>
        <taxon>Bacteria</taxon>
        <taxon>Bacillati</taxon>
        <taxon>Actinomycetota</taxon>
        <taxon>Actinomycetes</taxon>
        <taxon>Glycomycetales</taxon>
        <taxon>Glycomycetaceae</taxon>
        <taxon>Glycomyces</taxon>
    </lineage>
</organism>
<evidence type="ECO:0000313" key="4">
    <source>
        <dbReference type="Proteomes" id="UP001183604"/>
    </source>
</evidence>
<gene>
    <name evidence="2" type="ORF">J2S69_002767</name>
    <name evidence="1" type="ORF">O2L01_25030</name>
</gene>
<proteinExistence type="predicted"/>
<evidence type="ECO:0000313" key="2">
    <source>
        <dbReference type="EMBL" id="MDR7339048.1"/>
    </source>
</evidence>
<evidence type="ECO:0000313" key="3">
    <source>
        <dbReference type="Proteomes" id="UP001145799"/>
    </source>
</evidence>
<dbReference type="EMBL" id="JAVDYD010000001">
    <property type="protein sequence ID" value="MDR7339048.1"/>
    <property type="molecule type" value="Genomic_DNA"/>
</dbReference>
<comment type="caution">
    <text evidence="1">The sequence shown here is derived from an EMBL/GenBank/DDBJ whole genome shotgun (WGS) entry which is preliminary data.</text>
</comment>
<sequence length="124" mass="13673">MSRFRNAPLEVRRAYQRALAALPVQSSVVFPPDVDSLTTVGTAVVDGQTLAFGILRNHPRIWITADAPEGPTLLGHLSGVVNDVPDLWICDHESWPWILSGDIADQIEEAAVRVWQECLRDCDG</sequence>
<keyword evidence="4" id="KW-1185">Reference proteome</keyword>
<evidence type="ECO:0000313" key="1">
    <source>
        <dbReference type="EMBL" id="MDA1388283.1"/>
    </source>
</evidence>
<accession>A0A9X3PY89</accession>
<dbReference type="RefSeq" id="WP_270124780.1">
    <property type="nucleotide sequence ID" value="NZ_BAAAOM010000004.1"/>
</dbReference>